<dbReference type="GO" id="GO:0016020">
    <property type="term" value="C:membrane"/>
    <property type="evidence" value="ECO:0007669"/>
    <property type="project" value="InterPro"/>
</dbReference>
<dbReference type="SMART" id="SM00283">
    <property type="entry name" value="MA"/>
    <property type="match status" value="1"/>
</dbReference>
<organism evidence="8 9">
    <name type="scientific">Marinomonas spartinae</name>
    <dbReference type="NCBI Taxonomy" id="1792290"/>
    <lineage>
        <taxon>Bacteria</taxon>
        <taxon>Pseudomonadati</taxon>
        <taxon>Pseudomonadota</taxon>
        <taxon>Gammaproteobacteria</taxon>
        <taxon>Oceanospirillales</taxon>
        <taxon>Oceanospirillaceae</taxon>
        <taxon>Marinomonas</taxon>
    </lineage>
</organism>
<keyword evidence="9" id="KW-1185">Reference proteome</keyword>
<comment type="similarity">
    <text evidence="3">Belongs to the methyl-accepting chemotaxis (MCP) protein family.</text>
</comment>
<keyword evidence="5" id="KW-0812">Transmembrane</keyword>
<dbReference type="Gene3D" id="1.10.287.950">
    <property type="entry name" value="Methyl-accepting chemotaxis protein"/>
    <property type="match status" value="1"/>
</dbReference>
<evidence type="ECO:0000313" key="8">
    <source>
        <dbReference type="EMBL" id="SBS25877.1"/>
    </source>
</evidence>
<feature type="domain" description="HAMP" evidence="7">
    <location>
        <begin position="259"/>
        <end position="311"/>
    </location>
</feature>
<evidence type="ECO:0000256" key="4">
    <source>
        <dbReference type="PROSITE-ProRule" id="PRU00284"/>
    </source>
</evidence>
<evidence type="ECO:0000256" key="5">
    <source>
        <dbReference type="SAM" id="Phobius"/>
    </source>
</evidence>
<dbReference type="AlphaFoldDB" id="A0A1A8T4R4"/>
<dbReference type="Pfam" id="PF00015">
    <property type="entry name" value="MCPsignal"/>
    <property type="match status" value="1"/>
</dbReference>
<proteinExistence type="inferred from homology"/>
<dbReference type="InterPro" id="IPR024478">
    <property type="entry name" value="HlyB_4HB_MCP"/>
</dbReference>
<evidence type="ECO:0000256" key="1">
    <source>
        <dbReference type="ARBA" id="ARBA00022500"/>
    </source>
</evidence>
<dbReference type="PROSITE" id="PS50111">
    <property type="entry name" value="CHEMOTAXIS_TRANSDUC_2"/>
    <property type="match status" value="1"/>
</dbReference>
<dbReference type="PANTHER" id="PTHR43531">
    <property type="entry name" value="PROTEIN ICFG"/>
    <property type="match status" value="1"/>
</dbReference>
<evidence type="ECO:0000256" key="3">
    <source>
        <dbReference type="ARBA" id="ARBA00029447"/>
    </source>
</evidence>
<dbReference type="Gene3D" id="6.10.340.10">
    <property type="match status" value="1"/>
</dbReference>
<gene>
    <name evidence="8" type="primary">tsr_1</name>
    <name evidence="8" type="ORF">MSP8886_00413</name>
</gene>
<dbReference type="PANTHER" id="PTHR43531:SF11">
    <property type="entry name" value="METHYL-ACCEPTING CHEMOTAXIS PROTEIN 3"/>
    <property type="match status" value="1"/>
</dbReference>
<dbReference type="STRING" id="1792290.MSP8886_00413"/>
<dbReference type="PRINTS" id="PR00260">
    <property type="entry name" value="CHEMTRNSDUCR"/>
</dbReference>
<dbReference type="SUPFAM" id="SSF58104">
    <property type="entry name" value="Methyl-accepting chemotaxis protein (MCP) signaling domain"/>
    <property type="match status" value="1"/>
</dbReference>
<evidence type="ECO:0000256" key="2">
    <source>
        <dbReference type="ARBA" id="ARBA00023224"/>
    </source>
</evidence>
<dbReference type="GO" id="GO:0006935">
    <property type="term" value="P:chemotaxis"/>
    <property type="evidence" value="ECO:0007669"/>
    <property type="project" value="UniProtKB-KW"/>
</dbReference>
<dbReference type="Proteomes" id="UP000092544">
    <property type="component" value="Unassembled WGS sequence"/>
</dbReference>
<dbReference type="Pfam" id="PF12729">
    <property type="entry name" value="4HB_MCP_1"/>
    <property type="match status" value="1"/>
</dbReference>
<keyword evidence="2 4" id="KW-0807">Transducer</keyword>
<reference evidence="8 9" key="1">
    <citation type="submission" date="2016-06" db="EMBL/GenBank/DDBJ databases">
        <authorList>
            <person name="Kjaerup R.B."/>
            <person name="Dalgaard T.S."/>
            <person name="Juul-Madsen H.R."/>
        </authorList>
    </citation>
    <scope>NUCLEOTIDE SEQUENCE [LARGE SCALE GENOMIC DNA]</scope>
    <source>
        <strain evidence="8 9">CECT 8886</strain>
    </source>
</reference>
<dbReference type="RefSeq" id="WP_067012182.1">
    <property type="nucleotide sequence ID" value="NZ_FLOB01000001.1"/>
</dbReference>
<feature type="transmembrane region" description="Helical" evidence="5">
    <location>
        <begin position="12"/>
        <end position="32"/>
    </location>
</feature>
<dbReference type="EMBL" id="FLOB01000001">
    <property type="protein sequence ID" value="SBS25877.1"/>
    <property type="molecule type" value="Genomic_DNA"/>
</dbReference>
<dbReference type="InterPro" id="IPR003660">
    <property type="entry name" value="HAMP_dom"/>
</dbReference>
<dbReference type="InterPro" id="IPR051310">
    <property type="entry name" value="MCP_chemotaxis"/>
</dbReference>
<feature type="transmembrane region" description="Helical" evidence="5">
    <location>
        <begin position="188"/>
        <end position="210"/>
    </location>
</feature>
<dbReference type="OrthoDB" id="9765776at2"/>
<protein>
    <submittedName>
        <fullName evidence="8">Methyl-accepting chemotaxis protein I</fullName>
    </submittedName>
</protein>
<evidence type="ECO:0000259" key="6">
    <source>
        <dbReference type="PROSITE" id="PS50111"/>
    </source>
</evidence>
<feature type="domain" description="Methyl-accepting transducer" evidence="6">
    <location>
        <begin position="316"/>
        <end position="531"/>
    </location>
</feature>
<keyword evidence="1" id="KW-0145">Chemotaxis</keyword>
<keyword evidence="5" id="KW-0472">Membrane</keyword>
<dbReference type="GO" id="GO:0007165">
    <property type="term" value="P:signal transduction"/>
    <property type="evidence" value="ECO:0007669"/>
    <property type="project" value="UniProtKB-KW"/>
</dbReference>
<keyword evidence="5" id="KW-1133">Transmembrane helix</keyword>
<accession>A0A1A8T4R4</accession>
<sequence length="547" mass="59604">MGLKHMSVRRQLIALIFSAVIGLIVLVGLGLFQTKNIYEASNHVNVKTVPSIQVMLNISRAISDVRRLSYVHVLRNDERQKKKVDDQLKAQVAKVYKAFDSYKPLISDKEDATLLNNEIKAFEVYNAKREKAINLSRKNMQSAATKVLLYTAPEAEQLTQALNKHIAYNQKLGDAGAQKAVTTIWQAVIVQASIAVIVIVVVFIVGITILRNIMKSLGGEPKEVAEIANQIAQGNTDIIIELNDSDNTSLKASMKTMADTIQEIVMDLTEKMSRLAEGDLRIRITKDYIGNFSAIKSSTNGMIDQIKDIIVETQSATDQMAAASAQVSITAQNLSSSASSMADNLENTTVAIESISTSISQNSQNATSTNEIALNASQKAAQGGDAVDETMSVMKNIADKISIIEDIAEQTNLLALNAAIEAARAGEQGRGFAVVADEVRALAAKSQSAAQEISDITHNSVRISEQASNLLKEVVPQIHQTSELIQSIANVSMEQTQGVERINQSVQQLDNITRQNTDGSEQLTSTSEQMTIQAEQLKQMMGFFKIH</sequence>
<dbReference type="Pfam" id="PF18947">
    <property type="entry name" value="HAMP_2"/>
    <property type="match status" value="1"/>
</dbReference>
<dbReference type="GO" id="GO:0004888">
    <property type="term" value="F:transmembrane signaling receptor activity"/>
    <property type="evidence" value="ECO:0007669"/>
    <property type="project" value="InterPro"/>
</dbReference>
<dbReference type="InterPro" id="IPR004090">
    <property type="entry name" value="Chemotax_Me-accpt_rcpt"/>
</dbReference>
<evidence type="ECO:0000259" key="7">
    <source>
        <dbReference type="PROSITE" id="PS50885"/>
    </source>
</evidence>
<name>A0A1A8T4R4_9GAMM</name>
<evidence type="ECO:0000313" key="9">
    <source>
        <dbReference type="Proteomes" id="UP000092544"/>
    </source>
</evidence>
<dbReference type="InterPro" id="IPR004089">
    <property type="entry name" value="MCPsignal_dom"/>
</dbReference>
<dbReference type="PROSITE" id="PS50885">
    <property type="entry name" value="HAMP"/>
    <property type="match status" value="1"/>
</dbReference>